<dbReference type="Pfam" id="PF02646">
    <property type="entry name" value="RmuC"/>
    <property type="match status" value="1"/>
</dbReference>
<keyword evidence="8" id="KW-1185">Reference proteome</keyword>
<evidence type="ECO:0008006" key="9">
    <source>
        <dbReference type="Google" id="ProtNLM"/>
    </source>
</evidence>
<keyword evidence="6" id="KW-1133">Transmembrane helix</keyword>
<keyword evidence="4" id="KW-0233">DNA recombination</keyword>
<evidence type="ECO:0000256" key="6">
    <source>
        <dbReference type="SAM" id="Phobius"/>
    </source>
</evidence>
<proteinExistence type="inferred from homology"/>
<evidence type="ECO:0000313" key="8">
    <source>
        <dbReference type="Proteomes" id="UP000005402"/>
    </source>
</evidence>
<dbReference type="Proteomes" id="UP000005402">
    <property type="component" value="Unassembled WGS sequence"/>
</dbReference>
<evidence type="ECO:0000256" key="5">
    <source>
        <dbReference type="SAM" id="Coils"/>
    </source>
</evidence>
<keyword evidence="3 5" id="KW-0175">Coiled coil</keyword>
<name>A0ABN0EDK4_9FLAO</name>
<feature type="coiled-coil region" evidence="5">
    <location>
        <begin position="76"/>
        <end position="131"/>
    </location>
</feature>
<accession>A0ABN0EDK4</accession>
<evidence type="ECO:0000256" key="2">
    <source>
        <dbReference type="ARBA" id="ARBA00009840"/>
    </source>
</evidence>
<keyword evidence="6" id="KW-0812">Transmembrane</keyword>
<comment type="function">
    <text evidence="1">Involved in DNA recombination.</text>
</comment>
<feature type="transmembrane region" description="Helical" evidence="6">
    <location>
        <begin position="28"/>
        <end position="48"/>
    </location>
</feature>
<protein>
    <recommendedName>
        <fullName evidence="9">DNA recombination protein RmuC</fullName>
    </recommendedName>
</protein>
<reference evidence="7" key="1">
    <citation type="submission" date="2012-07" db="EMBL/GenBank/DDBJ databases">
        <title>The Genome Sequence of Myroides odoratimimus CCUG 10230.</title>
        <authorList>
            <consortium name="The Broad Institute Genome Sequencing Platform"/>
            <person name="Earl A."/>
            <person name="Ward D."/>
            <person name="Feldgarden M."/>
            <person name="Gevers D."/>
            <person name="Huys G."/>
            <person name="Walker B."/>
            <person name="Young S.K."/>
            <person name="Zeng Q."/>
            <person name="Gargeya S."/>
            <person name="Fitzgerald M."/>
            <person name="Haas B."/>
            <person name="Abouelleil A."/>
            <person name="Alvarado L."/>
            <person name="Arachchi H.M."/>
            <person name="Berlin A.M."/>
            <person name="Chapman S.B."/>
            <person name="Goldberg J."/>
            <person name="Griggs A."/>
            <person name="Gujja S."/>
            <person name="Hansen M."/>
            <person name="Howarth C."/>
            <person name="Imamovic A."/>
            <person name="Larimer J."/>
            <person name="McCowen C."/>
            <person name="Montmayeur A."/>
            <person name="Murphy C."/>
            <person name="Neiman D."/>
            <person name="Pearson M."/>
            <person name="Priest M."/>
            <person name="Roberts A."/>
            <person name="Saif S."/>
            <person name="Shea T."/>
            <person name="Sisk P."/>
            <person name="Sykes S."/>
            <person name="Wortman J."/>
            <person name="Nusbaum C."/>
            <person name="Birren B."/>
        </authorList>
    </citation>
    <scope>NUCLEOTIDE SEQUENCE [LARGE SCALE GENOMIC DNA]</scope>
    <source>
        <strain evidence="7">CCUG 10230</strain>
    </source>
</reference>
<evidence type="ECO:0000256" key="1">
    <source>
        <dbReference type="ARBA" id="ARBA00003416"/>
    </source>
</evidence>
<dbReference type="InterPro" id="IPR003798">
    <property type="entry name" value="DNA_recombination_RmuC"/>
</dbReference>
<dbReference type="EMBL" id="AGEC02000005">
    <property type="protein sequence ID" value="EHO12021.2"/>
    <property type="molecule type" value="Genomic_DNA"/>
</dbReference>
<dbReference type="PANTHER" id="PTHR30563:SF0">
    <property type="entry name" value="DNA RECOMBINATION PROTEIN RMUC"/>
    <property type="match status" value="1"/>
</dbReference>
<sequence length="468" mass="53772">MLKSIAILHSVIQTLFTTFDYLTSLSKIMSQEILIGLLAILIIVAFFIGKSGKKETTSSGDLIRLQADSDFKDKLIDQLKSEKKTIEENLEIIRLDNQELIARISIRDTEYINLQERLESQQQETTNLQEKFTKEFENLANRILEEKSDKFTKQNKASLETLLSPLQEKILHFEQKVEQTHKESIDHHAALRQQIFGLQQLNQKMSQETLNLTKALKGDNKMQGNWGEMILESVLEKSGLEKGREYETQQSYTSEEGNRLQPDVVIYLPDNRHMVVDSKVSLVAYEQYINTVDIEEQKRYLQEHLISLKRHIEGLSEKNYHELYRGTSPDFVLLFIPIETAFSIAINADNTLYTKAFEKNIVIVTPSTLLATLRTIETMWSQRKQQENAYEIARQAGLLYDKFVGLVTDLQKVGKKIDESRNEYDNAFNKLSEGKGNLITSVQKLKDMGAKAKKSLDSQILDNAIDNL</sequence>
<keyword evidence="6" id="KW-0472">Membrane</keyword>
<comment type="caution">
    <text evidence="7">The sequence shown here is derived from an EMBL/GenBank/DDBJ whole genome shotgun (WGS) entry which is preliminary data.</text>
</comment>
<comment type="similarity">
    <text evidence="2">Belongs to the RmuC family.</text>
</comment>
<evidence type="ECO:0000256" key="3">
    <source>
        <dbReference type="ARBA" id="ARBA00023054"/>
    </source>
</evidence>
<gene>
    <name evidence="7" type="ORF">HMPREF9712_00268</name>
</gene>
<evidence type="ECO:0000256" key="4">
    <source>
        <dbReference type="ARBA" id="ARBA00023172"/>
    </source>
</evidence>
<dbReference type="PANTHER" id="PTHR30563">
    <property type="entry name" value="DNA RECOMBINATION PROTEIN RMUC"/>
    <property type="match status" value="1"/>
</dbReference>
<organism evidence="7 8">
    <name type="scientific">Myroides odoratimimus CCUG 10230</name>
    <dbReference type="NCBI Taxonomy" id="883150"/>
    <lineage>
        <taxon>Bacteria</taxon>
        <taxon>Pseudomonadati</taxon>
        <taxon>Bacteroidota</taxon>
        <taxon>Flavobacteriia</taxon>
        <taxon>Flavobacteriales</taxon>
        <taxon>Flavobacteriaceae</taxon>
        <taxon>Myroides</taxon>
    </lineage>
</organism>
<evidence type="ECO:0000313" key="7">
    <source>
        <dbReference type="EMBL" id="EHO12021.2"/>
    </source>
</evidence>